<name>A0AAJ2BUN9_9PSED</name>
<evidence type="ECO:0000256" key="3">
    <source>
        <dbReference type="ARBA" id="ARBA00022448"/>
    </source>
</evidence>
<accession>A0AAJ2BUN9</accession>
<dbReference type="EMBL" id="JAVJAF010000001">
    <property type="protein sequence ID" value="MDR6236859.1"/>
    <property type="molecule type" value="Genomic_DNA"/>
</dbReference>
<dbReference type="Gene3D" id="3.40.50.300">
    <property type="entry name" value="P-loop containing nucleotide triphosphate hydrolases"/>
    <property type="match status" value="1"/>
</dbReference>
<dbReference type="EC" id="7.4.2.9" evidence="8"/>
<dbReference type="PANTHER" id="PTHR43297">
    <property type="entry name" value="OLIGOPEPTIDE TRANSPORT ATP-BINDING PROTEIN APPD"/>
    <property type="match status" value="1"/>
</dbReference>
<dbReference type="FunFam" id="3.40.50.300:FF:000016">
    <property type="entry name" value="Oligopeptide ABC transporter ATP-binding component"/>
    <property type="match status" value="1"/>
</dbReference>
<evidence type="ECO:0000256" key="4">
    <source>
        <dbReference type="ARBA" id="ARBA00022475"/>
    </source>
</evidence>
<keyword evidence="4" id="KW-1003">Cell membrane</keyword>
<keyword evidence="6 13" id="KW-0067">ATP-binding</keyword>
<reference evidence="13" key="1">
    <citation type="submission" date="2023-08" db="EMBL/GenBank/DDBJ databases">
        <title>Functional and genomic diversity of the sorghum phyllosphere microbiome.</title>
        <authorList>
            <person name="Shade A."/>
        </authorList>
    </citation>
    <scope>NUCLEOTIDE SEQUENCE</scope>
    <source>
        <strain evidence="13">SORGH_AS_0201</strain>
    </source>
</reference>
<dbReference type="InterPro" id="IPR003593">
    <property type="entry name" value="AAA+_ATPase"/>
</dbReference>
<comment type="catalytic activity">
    <reaction evidence="9">
        <text>a dipeptide(out) + ATP + H2O = a dipeptide(in) + ADP + phosphate + H(+)</text>
        <dbReference type="Rhea" id="RHEA:23120"/>
        <dbReference type="ChEBI" id="CHEBI:15377"/>
        <dbReference type="ChEBI" id="CHEBI:15378"/>
        <dbReference type="ChEBI" id="CHEBI:30616"/>
        <dbReference type="ChEBI" id="CHEBI:43474"/>
        <dbReference type="ChEBI" id="CHEBI:90799"/>
        <dbReference type="ChEBI" id="CHEBI:456216"/>
        <dbReference type="EC" id="7.4.2.9"/>
    </reaction>
</comment>
<evidence type="ECO:0000256" key="7">
    <source>
        <dbReference type="ARBA" id="ARBA00023136"/>
    </source>
</evidence>
<dbReference type="AlphaFoldDB" id="A0AAJ2BUN9"/>
<evidence type="ECO:0000256" key="10">
    <source>
        <dbReference type="ARBA" id="ARBA00058018"/>
    </source>
</evidence>
<dbReference type="PROSITE" id="PS00211">
    <property type="entry name" value="ABC_TRANSPORTER_1"/>
    <property type="match status" value="1"/>
</dbReference>
<dbReference type="RefSeq" id="WP_309761867.1">
    <property type="nucleotide sequence ID" value="NZ_JAVJAF010000001.1"/>
</dbReference>
<dbReference type="Pfam" id="PF00005">
    <property type="entry name" value="ABC_tran"/>
    <property type="match status" value="1"/>
</dbReference>
<comment type="subunit">
    <text evidence="11">The complex is composed of two ATP-binding proteins (DppD and DppF), two transmembrane proteins (DppB and DppC) and a solute-binding protein (DppA1-A5). Five orthologous SBPs (DppA1-A5) are present in P.aeruginosa, which increases the substrate specificity of the DppBCDF transporter.</text>
</comment>
<dbReference type="PROSITE" id="PS50893">
    <property type="entry name" value="ABC_TRANSPORTER_2"/>
    <property type="match status" value="1"/>
</dbReference>
<evidence type="ECO:0000256" key="6">
    <source>
        <dbReference type="ARBA" id="ARBA00022840"/>
    </source>
</evidence>
<comment type="function">
    <text evidence="10">Part of the ABC transporter DppABCDF involved in the uptake of various di/tripeptides. Is also involved in the uptake of phaseolotoxin, a toxic tripeptide inhibiting the enzyme ornithine carbamoyltransferase. Responsible for energy coupling to the transport system.</text>
</comment>
<dbReference type="GO" id="GO:0005886">
    <property type="term" value="C:plasma membrane"/>
    <property type="evidence" value="ECO:0007669"/>
    <property type="project" value="UniProtKB-SubCell"/>
</dbReference>
<sequence length="331" mass="35726">MSEALIQLRDLHVEFHPPGKRIQAVNGVSLAVGQGEVLALIGESGSGKSVTLRALMRLHPEKTTRYAGTLEIAGEDVLALSAQALTQLRGKRVAMIFQEPLLALDPVYTLGQQISEAIRRHEGLSKAEARARALQLFERVRIPSPERRLDAFPHEMSGGMRQRAMIALALACNPQVLLADEPTTALDATVQIQILLLLRELQRELGLSIVFVTHDIGAAAEVADRMAVMYAGRIVEEGPAAVLLTQPRHPYTQALLKSRSEGALQKGKRLDSIGGAPPDLSRLPSGCAFAERCGLAQEHCHQAVPEPTPLGNGHRAACWQLAQTAPPSAPH</sequence>
<dbReference type="InterPro" id="IPR013563">
    <property type="entry name" value="Oligopep_ABC_C"/>
</dbReference>
<dbReference type="GO" id="GO:0016887">
    <property type="term" value="F:ATP hydrolysis activity"/>
    <property type="evidence" value="ECO:0007669"/>
    <property type="project" value="InterPro"/>
</dbReference>
<dbReference type="InterPro" id="IPR027417">
    <property type="entry name" value="P-loop_NTPase"/>
</dbReference>
<feature type="domain" description="ABC transporter" evidence="12">
    <location>
        <begin position="6"/>
        <end position="256"/>
    </location>
</feature>
<keyword evidence="3" id="KW-0813">Transport</keyword>
<evidence type="ECO:0000256" key="5">
    <source>
        <dbReference type="ARBA" id="ARBA00022741"/>
    </source>
</evidence>
<dbReference type="Proteomes" id="UP001268036">
    <property type="component" value="Unassembled WGS sequence"/>
</dbReference>
<comment type="subcellular location">
    <subcellularLocation>
        <location evidence="1">Cell inner membrane</location>
        <topology evidence="1">Peripheral membrane protein</topology>
    </subcellularLocation>
</comment>
<dbReference type="InterPro" id="IPR003439">
    <property type="entry name" value="ABC_transporter-like_ATP-bd"/>
</dbReference>
<keyword evidence="5" id="KW-0547">Nucleotide-binding</keyword>
<dbReference type="InterPro" id="IPR017871">
    <property type="entry name" value="ABC_transporter-like_CS"/>
</dbReference>
<dbReference type="GO" id="GO:0055085">
    <property type="term" value="P:transmembrane transport"/>
    <property type="evidence" value="ECO:0007669"/>
    <property type="project" value="UniProtKB-ARBA"/>
</dbReference>
<dbReference type="SUPFAM" id="SSF52540">
    <property type="entry name" value="P-loop containing nucleoside triphosphate hydrolases"/>
    <property type="match status" value="1"/>
</dbReference>
<dbReference type="GO" id="GO:0015833">
    <property type="term" value="P:peptide transport"/>
    <property type="evidence" value="ECO:0007669"/>
    <property type="project" value="InterPro"/>
</dbReference>
<evidence type="ECO:0000256" key="1">
    <source>
        <dbReference type="ARBA" id="ARBA00004417"/>
    </source>
</evidence>
<comment type="similarity">
    <text evidence="2">Belongs to the ABC transporter superfamily.</text>
</comment>
<dbReference type="SMART" id="SM00382">
    <property type="entry name" value="AAA"/>
    <property type="match status" value="1"/>
</dbReference>
<evidence type="ECO:0000313" key="14">
    <source>
        <dbReference type="Proteomes" id="UP001268036"/>
    </source>
</evidence>
<dbReference type="CDD" id="cd03257">
    <property type="entry name" value="ABC_NikE_OppD_transporters"/>
    <property type="match status" value="1"/>
</dbReference>
<keyword evidence="7" id="KW-0472">Membrane</keyword>
<evidence type="ECO:0000259" key="12">
    <source>
        <dbReference type="PROSITE" id="PS50893"/>
    </source>
</evidence>
<dbReference type="GO" id="GO:0005524">
    <property type="term" value="F:ATP binding"/>
    <property type="evidence" value="ECO:0007669"/>
    <property type="project" value="UniProtKB-KW"/>
</dbReference>
<evidence type="ECO:0000256" key="2">
    <source>
        <dbReference type="ARBA" id="ARBA00005417"/>
    </source>
</evidence>
<protein>
    <recommendedName>
        <fullName evidence="8">ABC-type dipeptide transporter</fullName>
        <ecNumber evidence="8">7.4.2.9</ecNumber>
    </recommendedName>
</protein>
<dbReference type="Pfam" id="PF08352">
    <property type="entry name" value="oligo_HPY"/>
    <property type="match status" value="1"/>
</dbReference>
<dbReference type="InterPro" id="IPR050388">
    <property type="entry name" value="ABC_Ni/Peptide_Import"/>
</dbReference>
<organism evidence="13 14">
    <name type="scientific">Pseudomonas oryzihabitans</name>
    <dbReference type="NCBI Taxonomy" id="47885"/>
    <lineage>
        <taxon>Bacteria</taxon>
        <taxon>Pseudomonadati</taxon>
        <taxon>Pseudomonadota</taxon>
        <taxon>Gammaproteobacteria</taxon>
        <taxon>Pseudomonadales</taxon>
        <taxon>Pseudomonadaceae</taxon>
        <taxon>Pseudomonas</taxon>
    </lineage>
</organism>
<evidence type="ECO:0000256" key="8">
    <source>
        <dbReference type="ARBA" id="ARBA00038852"/>
    </source>
</evidence>
<evidence type="ECO:0000313" key="13">
    <source>
        <dbReference type="EMBL" id="MDR6236859.1"/>
    </source>
</evidence>
<evidence type="ECO:0000256" key="11">
    <source>
        <dbReference type="ARBA" id="ARBA00065473"/>
    </source>
</evidence>
<gene>
    <name evidence="13" type="ORF">QE440_004600</name>
</gene>
<evidence type="ECO:0000256" key="9">
    <source>
        <dbReference type="ARBA" id="ARBA00047356"/>
    </source>
</evidence>
<proteinExistence type="inferred from homology"/>
<dbReference type="NCBIfam" id="TIGR01727">
    <property type="entry name" value="oligo_HPY"/>
    <property type="match status" value="1"/>
</dbReference>
<dbReference type="PANTHER" id="PTHR43297:SF2">
    <property type="entry name" value="DIPEPTIDE TRANSPORT ATP-BINDING PROTEIN DPPD"/>
    <property type="match status" value="1"/>
</dbReference>
<comment type="caution">
    <text evidence="13">The sequence shown here is derived from an EMBL/GenBank/DDBJ whole genome shotgun (WGS) entry which is preliminary data.</text>
</comment>